<feature type="domain" description="Aerotolerance regulator N-terminal" evidence="2">
    <location>
        <begin position="1"/>
        <end position="76"/>
    </location>
</feature>
<organism evidence="3 4">
    <name type="scientific">Hymenobacter yonginensis</name>
    <dbReference type="NCBI Taxonomy" id="748197"/>
    <lineage>
        <taxon>Bacteria</taxon>
        <taxon>Pseudomonadati</taxon>
        <taxon>Bacteroidota</taxon>
        <taxon>Cytophagia</taxon>
        <taxon>Cytophagales</taxon>
        <taxon>Hymenobacteraceae</taxon>
        <taxon>Hymenobacter</taxon>
    </lineage>
</organism>
<protein>
    <submittedName>
        <fullName evidence="3">BatA domain-containing protein</fullName>
    </submittedName>
</protein>
<dbReference type="InterPro" id="IPR029062">
    <property type="entry name" value="Class_I_gatase-like"/>
</dbReference>
<dbReference type="EMBL" id="CP115396">
    <property type="protein sequence ID" value="WBO82948.1"/>
    <property type="molecule type" value="Genomic_DNA"/>
</dbReference>
<dbReference type="RefSeq" id="WP_270125295.1">
    <property type="nucleotide sequence ID" value="NZ_CP115396.1"/>
</dbReference>
<sequence length="689" mass="76296">MNFTYPWFLLGLLCTAIPVLIHLFELRRPTRVLFTNLGFIREVRIVTARQRKIKHLLVLMARIGFVAFLVLMFAQPFIPAQVEALDSKQSVQSVPTVLLDTSPSMQADAEAGSVSRFDKAVDQARELPTAFPANARFAFNQNQNALLTPTAYRVALDQASVSGRATGVEDALQRVVKQPGNSAKQLFVFSDFQKSGFPARSLADVDSSTQVTLVPVGGSSTRNVFVDSLWLEDAFVRRNADMVLHIRLRNGGTEAVENCQVRLFVGNRQATTFNATVPVQAPVTMTARVRLDSDQVQQCRVELDDFPVVFDNTYYFALQASPTIRVLEVKAGEGQALQRVYGNEPMFAYSQATSAQLNYEQLEKANLLLVQGVGRIEAALRENIRRVVQRGGSVVVVPSADLAGRATYDQLFRELGIGPVQWETAKAAQREVAVPDRRNPFFREVFGAQSRPPVMPKVAPVLSWSRSGTDILRTQDGDGFLSAFSSGKGTVYLFSTPFEQSSTDFLQHALFVPVMYRLAMQSFRSEQALAYRLNQGNVTVAVGTDGAQQGEQVYKLVNDSLTFIPAQRVQEGMVRMEVPAGMQQPGFYRLTRNGRTIAQLAFNNDKRESELAAYTAAELRQLVGPNRPNVQVYETGQGMSVAARYKAERVGTPLWQYCLWAALVCLLAEVLLLRFMGRPAVPADVRVAA</sequence>
<dbReference type="SUPFAM" id="SSF52317">
    <property type="entry name" value="Class I glutamine amidotransferase-like"/>
    <property type="match status" value="1"/>
</dbReference>
<evidence type="ECO:0000313" key="3">
    <source>
        <dbReference type="EMBL" id="WBO82948.1"/>
    </source>
</evidence>
<name>A0ABY7PHR0_9BACT</name>
<dbReference type="PANTHER" id="PTHR37464:SF1">
    <property type="entry name" value="BLL2463 PROTEIN"/>
    <property type="match status" value="1"/>
</dbReference>
<reference evidence="3 4" key="1">
    <citation type="journal article" date="2011" name="Int. J. Syst. Evol. Microbiol.">
        <title>Hymenobacter yonginensis sp. nov., isolated from a mesotrophic artificial lake.</title>
        <authorList>
            <person name="Joung Y."/>
            <person name="Cho S.H."/>
            <person name="Kim H."/>
            <person name="Kim S.B."/>
            <person name="Joh K."/>
        </authorList>
    </citation>
    <scope>NUCLEOTIDE SEQUENCE [LARGE SCALE GENOMIC DNA]</scope>
    <source>
        <strain evidence="3 4">KCTC 22745</strain>
    </source>
</reference>
<gene>
    <name evidence="3" type="ORF">O9Z63_11175</name>
</gene>
<keyword evidence="4" id="KW-1185">Reference proteome</keyword>
<accession>A0ABY7PHR0</accession>
<evidence type="ECO:0000259" key="2">
    <source>
        <dbReference type="Pfam" id="PF07584"/>
    </source>
</evidence>
<dbReference type="InterPro" id="IPR024163">
    <property type="entry name" value="Aerotolerance_reg_N"/>
</dbReference>
<keyword evidence="1" id="KW-0812">Transmembrane</keyword>
<evidence type="ECO:0000313" key="4">
    <source>
        <dbReference type="Proteomes" id="UP001211872"/>
    </source>
</evidence>
<feature type="transmembrane region" description="Helical" evidence="1">
    <location>
        <begin position="56"/>
        <end position="78"/>
    </location>
</feature>
<proteinExistence type="predicted"/>
<dbReference type="NCBIfam" id="TIGR02226">
    <property type="entry name" value="two_anch"/>
    <property type="match status" value="1"/>
</dbReference>
<dbReference type="InterPro" id="IPR011933">
    <property type="entry name" value="Double_TM_dom"/>
</dbReference>
<dbReference type="Pfam" id="PF07584">
    <property type="entry name" value="BatA"/>
    <property type="match status" value="1"/>
</dbReference>
<keyword evidence="1" id="KW-1133">Transmembrane helix</keyword>
<feature type="transmembrane region" description="Helical" evidence="1">
    <location>
        <begin position="6"/>
        <end position="24"/>
    </location>
</feature>
<dbReference type="Proteomes" id="UP001211872">
    <property type="component" value="Chromosome"/>
</dbReference>
<keyword evidence="1" id="KW-0472">Membrane</keyword>
<dbReference type="PANTHER" id="PTHR37464">
    <property type="entry name" value="BLL2463 PROTEIN"/>
    <property type="match status" value="1"/>
</dbReference>
<evidence type="ECO:0000256" key="1">
    <source>
        <dbReference type="SAM" id="Phobius"/>
    </source>
</evidence>